<protein>
    <submittedName>
        <fullName evidence="2">Glyco_hydro_20b domain-containing protein</fullName>
    </submittedName>
</protein>
<dbReference type="AlphaFoldDB" id="A0A1I7X993"/>
<evidence type="ECO:0000313" key="2">
    <source>
        <dbReference type="WBParaSite" id="Hba_14232"/>
    </source>
</evidence>
<name>A0A1I7X993_HETBA</name>
<accession>A0A1I7X993</accession>
<sequence>MTTVAEHSIGRVWQEEGERNEDAIRFLNGTDPTLQIPIRTIYTTRLSQDLSERPQPDAASESVIRIQNRSLRSELQSKVHFLNSLHSMQFVTSSPGRHENGIVQQQFDYSDQSEKEFSSITTDPTGQNVVVASFDRLPGYLAGLINCLSNLGTLHIPTLQIVDVISR</sequence>
<keyword evidence="1" id="KW-1185">Reference proteome</keyword>
<proteinExistence type="predicted"/>
<evidence type="ECO:0000313" key="1">
    <source>
        <dbReference type="Proteomes" id="UP000095283"/>
    </source>
</evidence>
<reference evidence="2" key="1">
    <citation type="submission" date="2016-11" db="UniProtKB">
        <authorList>
            <consortium name="WormBaseParasite"/>
        </authorList>
    </citation>
    <scope>IDENTIFICATION</scope>
</reference>
<organism evidence="1 2">
    <name type="scientific">Heterorhabditis bacteriophora</name>
    <name type="common">Entomopathogenic nematode worm</name>
    <dbReference type="NCBI Taxonomy" id="37862"/>
    <lineage>
        <taxon>Eukaryota</taxon>
        <taxon>Metazoa</taxon>
        <taxon>Ecdysozoa</taxon>
        <taxon>Nematoda</taxon>
        <taxon>Chromadorea</taxon>
        <taxon>Rhabditida</taxon>
        <taxon>Rhabditina</taxon>
        <taxon>Rhabditomorpha</taxon>
        <taxon>Strongyloidea</taxon>
        <taxon>Heterorhabditidae</taxon>
        <taxon>Heterorhabditis</taxon>
    </lineage>
</organism>
<dbReference type="WBParaSite" id="Hba_14232">
    <property type="protein sequence ID" value="Hba_14232"/>
    <property type="gene ID" value="Hba_14232"/>
</dbReference>
<dbReference type="Proteomes" id="UP000095283">
    <property type="component" value="Unplaced"/>
</dbReference>